<evidence type="ECO:0000313" key="1">
    <source>
        <dbReference type="EMBL" id="QEC65424.1"/>
    </source>
</evidence>
<dbReference type="KEGG" id="mgin:FRZ54_23590"/>
<accession>A0A5B8V214</accession>
<gene>
    <name evidence="1" type="ORF">FRZ54_23590</name>
</gene>
<dbReference type="OrthoDB" id="9148571at2"/>
<dbReference type="EMBL" id="CP042436">
    <property type="protein sequence ID" value="QEC65424.1"/>
    <property type="molecule type" value="Genomic_DNA"/>
</dbReference>
<sequence length="1287" mass="140168">MAAKLTILTFPQKLLGNTLSINALIIPRNIDPTQPLVPGTSPFQSANLKLQAKVISDLSIFPTDLLPSTPFPLAGIGIPAGAPSVFSTLAAKFNVSVVGDAAPPANSNHFIQKYLPLSYRNSFNFTNPRVKEAVIDDSYACAVRSTVVNPAFVNSDPTAVSWGQVFAYLLRQPDLARSVGFIQSSTITIDVNTFPNGGWLWIDLDSGSDYFAESQADKSLVKKYAARIPALVPNKNRNVFAAVQFPVLFKQNSMDPDPVPAGNFDPIFIEASEYDTGFSKIVHTYQPVNNNFVKEEEDPESLPTKDLGIRIGWDDEQLLIWQNRQMAEDPGKPGTGLRVDSPLGVAKYRVDVRQSVPSGQTANPWTSLAMVKSKTNITLGPVQITPNGKQFELGTEVYPSQIDGNTSANFWLPSYFTQWIGKSLVLSDADAAVMHKTDQAGAVQQTLYDPVGEGSPGLFYGNIYDFRVRMTDFTGGGPVTTHKPDPDNQGPAPISTIHFKRYVVPQQLNWPDKPINGDLFTGTSVNVTRPRLGYPAVVFTKKYPNAIALLKADADAAAGNPTSGKLGRDFGLADPDVTQVEILVEVKSLLMDNQLSANGREAYIPLYTTHRSFPADFNAALNMPIKYVDAPVLALGDPTNLEALGLAAGQIDAIPQIVLPTSRDIRITMRPVCPPDPNYFGSVLTNRGLPVSFMVRKESAIEKDLFSGTGAENQLQGIYLQPDPDPLPLNRDTRFKVLLGDRNATNPPDLVQRLAGQLGVNNKGFTLVGKPGKQVQFGCSRAIRHSLSPDSSNITISTKSDLLNHWIVAVKLVLKRDWTWDAVKTDCFLVQRIMKYKADGAIVAADPVENVGYIRLGNTANINSLLNPDRSEMDLVYLDAVEPKPLPGKFPDIIELEYIITPQFIAAPTADKPLTLNLELPVTTNPSQIPVLASAGIALSKYIANDDYSATEAREKHLWFEFKEPPADPNDSFFIRLLNYAPDPLLAQLTANMVENTQEPALPIDPELIRVISSGNNTDDEAGLDAMQEMIPAEGSDKHFLIPLPPGLHNASPELFGLFTYEIRAGHKKIWSTAQGRYGRPLRITGVQHPAPTLFCSVNRDELAISVSAPHAVAVLNGVNVTARPPRTDIWALLYAQVTQADGQSNRNILLGEKLLVTPQPPIGLVPITFKINRDAVVYSEAAWTNNEVSQILALMGLPVSSSLSVICVEMMPNPNTYLDMVSNTKESYAVYESSPISVIAKPLEARETVATANAVANNVSPLGNGLGKFRILRTSPLTPVPFVCCT</sequence>
<reference evidence="1 2" key="1">
    <citation type="journal article" date="2017" name="Curr. Microbiol.">
        <title>Mucilaginibacter ginsenosidivorans sp. nov., Isolated from Soil of Ginseng Field.</title>
        <authorList>
            <person name="Kim M.M."/>
            <person name="Siddiqi M.Z."/>
            <person name="Im W.T."/>
        </authorList>
    </citation>
    <scope>NUCLEOTIDE SEQUENCE [LARGE SCALE GENOMIC DNA]</scope>
    <source>
        <strain evidence="1 2">Gsoil 3017</strain>
    </source>
</reference>
<protein>
    <submittedName>
        <fullName evidence="1">Uncharacterized protein</fullName>
    </submittedName>
</protein>
<dbReference type="Proteomes" id="UP000321479">
    <property type="component" value="Chromosome"/>
</dbReference>
<organism evidence="1 2">
    <name type="scientific">Mucilaginibacter ginsenosidivorans</name>
    <dbReference type="NCBI Taxonomy" id="398053"/>
    <lineage>
        <taxon>Bacteria</taxon>
        <taxon>Pseudomonadati</taxon>
        <taxon>Bacteroidota</taxon>
        <taxon>Sphingobacteriia</taxon>
        <taxon>Sphingobacteriales</taxon>
        <taxon>Sphingobacteriaceae</taxon>
        <taxon>Mucilaginibacter</taxon>
    </lineage>
</organism>
<name>A0A5B8V214_9SPHI</name>
<keyword evidence="2" id="KW-1185">Reference proteome</keyword>
<evidence type="ECO:0000313" key="2">
    <source>
        <dbReference type="Proteomes" id="UP000321479"/>
    </source>
</evidence>
<dbReference type="RefSeq" id="WP_147034249.1">
    <property type="nucleotide sequence ID" value="NZ_CP042436.1"/>
</dbReference>
<proteinExistence type="predicted"/>